<dbReference type="InterPro" id="IPR000571">
    <property type="entry name" value="Znf_CCCH"/>
</dbReference>
<feature type="zinc finger region" description="C3H1-type" evidence="5">
    <location>
        <begin position="122"/>
        <end position="150"/>
    </location>
</feature>
<evidence type="ECO:0000256" key="3">
    <source>
        <dbReference type="ARBA" id="ARBA00022771"/>
    </source>
</evidence>
<dbReference type="GO" id="GO:0051252">
    <property type="term" value="P:regulation of RNA metabolic process"/>
    <property type="evidence" value="ECO:0007669"/>
    <property type="project" value="UniProtKB-ARBA"/>
</dbReference>
<protein>
    <submittedName>
        <fullName evidence="7">Zinc finger CCCH domain-containing protein 39</fullName>
    </submittedName>
</protein>
<dbReference type="PANTHER" id="PTHR12547:SF18">
    <property type="entry name" value="PROTEIN TIS11"/>
    <property type="match status" value="1"/>
</dbReference>
<dbReference type="FunFam" id="4.10.1000.10:FF:000003">
    <property type="entry name" value="Zinc finger CCCH domain-containing protein"/>
    <property type="match status" value="1"/>
</dbReference>
<dbReference type="InterPro" id="IPR036855">
    <property type="entry name" value="Znf_CCCH_sf"/>
</dbReference>
<keyword evidence="1 5" id="KW-0479">Metal-binding</keyword>
<dbReference type="Gene3D" id="4.10.1000.10">
    <property type="entry name" value="Zinc finger, CCCH-type"/>
    <property type="match status" value="3"/>
</dbReference>
<keyword evidence="4 5" id="KW-0862">Zinc</keyword>
<gene>
    <name evidence="7" type="ORF">AXF42_Ash005342</name>
</gene>
<keyword evidence="2" id="KW-0677">Repeat</keyword>
<organism evidence="7 8">
    <name type="scientific">Apostasia shenzhenica</name>
    <dbReference type="NCBI Taxonomy" id="1088818"/>
    <lineage>
        <taxon>Eukaryota</taxon>
        <taxon>Viridiplantae</taxon>
        <taxon>Streptophyta</taxon>
        <taxon>Embryophyta</taxon>
        <taxon>Tracheophyta</taxon>
        <taxon>Spermatophyta</taxon>
        <taxon>Magnoliopsida</taxon>
        <taxon>Liliopsida</taxon>
        <taxon>Asparagales</taxon>
        <taxon>Orchidaceae</taxon>
        <taxon>Apostasioideae</taxon>
        <taxon>Apostasia</taxon>
    </lineage>
</organism>
<evidence type="ECO:0000259" key="6">
    <source>
        <dbReference type="PROSITE" id="PS50103"/>
    </source>
</evidence>
<dbReference type="SMART" id="SM00356">
    <property type="entry name" value="ZnF_C3H1"/>
    <property type="match status" value="3"/>
</dbReference>
<evidence type="ECO:0000256" key="4">
    <source>
        <dbReference type="ARBA" id="ARBA00022833"/>
    </source>
</evidence>
<accession>A0A2I0B6M2</accession>
<dbReference type="OrthoDB" id="410307at2759"/>
<keyword evidence="8" id="KW-1185">Reference proteome</keyword>
<dbReference type="AlphaFoldDB" id="A0A2I0B6M2"/>
<feature type="domain" description="C3H1-type" evidence="6">
    <location>
        <begin position="169"/>
        <end position="197"/>
    </location>
</feature>
<dbReference type="PROSITE" id="PS50103">
    <property type="entry name" value="ZF_C3H1"/>
    <property type="match status" value="3"/>
</dbReference>
<evidence type="ECO:0000256" key="1">
    <source>
        <dbReference type="ARBA" id="ARBA00022723"/>
    </source>
</evidence>
<evidence type="ECO:0000256" key="5">
    <source>
        <dbReference type="PROSITE-ProRule" id="PRU00723"/>
    </source>
</evidence>
<name>A0A2I0B6M2_9ASPA</name>
<proteinExistence type="predicted"/>
<dbReference type="InterPro" id="IPR045877">
    <property type="entry name" value="ZFP36-like"/>
</dbReference>
<keyword evidence="3 5" id="KW-0863">Zinc-finger</keyword>
<feature type="domain" description="C3H1-type" evidence="6">
    <location>
        <begin position="122"/>
        <end position="150"/>
    </location>
</feature>
<dbReference type="STRING" id="1088818.A0A2I0B6M2"/>
<evidence type="ECO:0000313" key="8">
    <source>
        <dbReference type="Proteomes" id="UP000236161"/>
    </source>
</evidence>
<feature type="domain" description="C3H1-type" evidence="6">
    <location>
        <begin position="56"/>
        <end position="82"/>
    </location>
</feature>
<dbReference type="Proteomes" id="UP000236161">
    <property type="component" value="Unassembled WGS sequence"/>
</dbReference>
<dbReference type="GO" id="GO:0003729">
    <property type="term" value="F:mRNA binding"/>
    <property type="evidence" value="ECO:0007669"/>
    <property type="project" value="InterPro"/>
</dbReference>
<dbReference type="EMBL" id="KZ451908">
    <property type="protein sequence ID" value="PKA63447.1"/>
    <property type="molecule type" value="Genomic_DNA"/>
</dbReference>
<feature type="zinc finger region" description="C3H1-type" evidence="5">
    <location>
        <begin position="169"/>
        <end position="197"/>
    </location>
</feature>
<dbReference type="Pfam" id="PF00642">
    <property type="entry name" value="zf-CCCH"/>
    <property type="match status" value="2"/>
</dbReference>
<reference evidence="7 8" key="1">
    <citation type="journal article" date="2017" name="Nature">
        <title>The Apostasia genome and the evolution of orchids.</title>
        <authorList>
            <person name="Zhang G.Q."/>
            <person name="Liu K.W."/>
            <person name="Li Z."/>
            <person name="Lohaus R."/>
            <person name="Hsiao Y.Y."/>
            <person name="Niu S.C."/>
            <person name="Wang J.Y."/>
            <person name="Lin Y.C."/>
            <person name="Xu Q."/>
            <person name="Chen L.J."/>
            <person name="Yoshida K."/>
            <person name="Fujiwara S."/>
            <person name="Wang Z.W."/>
            <person name="Zhang Y.Q."/>
            <person name="Mitsuda N."/>
            <person name="Wang M."/>
            <person name="Liu G.H."/>
            <person name="Pecoraro L."/>
            <person name="Huang H.X."/>
            <person name="Xiao X.J."/>
            <person name="Lin M."/>
            <person name="Wu X.Y."/>
            <person name="Wu W.L."/>
            <person name="Chen Y.Y."/>
            <person name="Chang S.B."/>
            <person name="Sakamoto S."/>
            <person name="Ohme-Takagi M."/>
            <person name="Yagi M."/>
            <person name="Zeng S.J."/>
            <person name="Shen C.Y."/>
            <person name="Yeh C.M."/>
            <person name="Luo Y.B."/>
            <person name="Tsai W.C."/>
            <person name="Van de Peer Y."/>
            <person name="Liu Z.J."/>
        </authorList>
    </citation>
    <scope>NUCLEOTIDE SEQUENCE [LARGE SCALE GENOMIC DNA]</scope>
    <source>
        <strain evidence="8">cv. Shenzhen</strain>
        <tissue evidence="7">Stem</tissue>
    </source>
</reference>
<dbReference type="GO" id="GO:0010468">
    <property type="term" value="P:regulation of gene expression"/>
    <property type="evidence" value="ECO:0007669"/>
    <property type="project" value="UniProtKB-ARBA"/>
</dbReference>
<evidence type="ECO:0000313" key="7">
    <source>
        <dbReference type="EMBL" id="PKA63447.1"/>
    </source>
</evidence>
<evidence type="ECO:0000256" key="2">
    <source>
        <dbReference type="ARBA" id="ARBA00022737"/>
    </source>
</evidence>
<dbReference type="GO" id="GO:0008270">
    <property type="term" value="F:zinc ion binding"/>
    <property type="evidence" value="ECO:0007669"/>
    <property type="project" value="UniProtKB-KW"/>
</dbReference>
<sequence length="267" mass="30273">MDHYLGFRPPLPFEASVAQEQRTSHEFSWLLPQMPPLLPQDNATRNNPSRPTSGCFKTRLCDRFQYDCCPNGDECNFAHGIEDLRRPLGARFASKCRSAWPEQIHIPPNYKEGTYLGDEWKLQKHKVCRKFHSGEVCPFGDRCCFAHAKPGLLQDSTGGGYVSNHNSLYWKTKLCHKFSTSGRCPYGDMCNYAHGYGELRKLGGDHVETKGKDVEDAAPKIGSSFHFDDVLPKTKTEPVSVLQVETKKVRTLTLEKTKQIYGDWIDG</sequence>
<dbReference type="SUPFAM" id="SSF90229">
    <property type="entry name" value="CCCH zinc finger"/>
    <property type="match status" value="3"/>
</dbReference>
<dbReference type="PANTHER" id="PTHR12547">
    <property type="entry name" value="CCCH ZINC FINGER/TIS11-RELATED"/>
    <property type="match status" value="1"/>
</dbReference>
<feature type="zinc finger region" description="C3H1-type" evidence="5">
    <location>
        <begin position="56"/>
        <end position="82"/>
    </location>
</feature>